<organism evidence="4 5">
    <name type="scientific">Dielma fastidiosa</name>
    <dbReference type="NCBI Taxonomy" id="1034346"/>
    <lineage>
        <taxon>Bacteria</taxon>
        <taxon>Bacillati</taxon>
        <taxon>Bacillota</taxon>
        <taxon>Erysipelotrichia</taxon>
        <taxon>Erysipelotrichales</taxon>
        <taxon>Erysipelotrichaceae</taxon>
        <taxon>Dielma</taxon>
    </lineage>
</organism>
<comment type="caution">
    <text evidence="4">The sequence shown here is derived from an EMBL/GenBank/DDBJ whole genome shotgun (WGS) entry which is preliminary data.</text>
</comment>
<dbReference type="RefSeq" id="WP_022939451.1">
    <property type="nucleotide sequence ID" value="NZ_CABKRQ010000009.1"/>
</dbReference>
<dbReference type="Proteomes" id="UP000247612">
    <property type="component" value="Unassembled WGS sequence"/>
</dbReference>
<feature type="compositionally biased region" description="Low complexity" evidence="2">
    <location>
        <begin position="104"/>
        <end position="119"/>
    </location>
</feature>
<dbReference type="OrthoDB" id="7365718at2"/>
<accession>A0A318KSV9</accession>
<gene>
    <name evidence="4" type="ORF">DES51_11848</name>
</gene>
<evidence type="ECO:0000256" key="2">
    <source>
        <dbReference type="SAM" id="MobiDB-lite"/>
    </source>
</evidence>
<dbReference type="PANTHER" id="PTHR37293">
    <property type="entry name" value="PHAGE REPLICATION PROTEIN-RELATED"/>
    <property type="match status" value="1"/>
</dbReference>
<dbReference type="NCBIfam" id="TIGR01446">
    <property type="entry name" value="DnaD_dom"/>
    <property type="match status" value="1"/>
</dbReference>
<dbReference type="PANTHER" id="PTHR37293:SF5">
    <property type="entry name" value="DNA REPLICATION PROTEIN"/>
    <property type="match status" value="1"/>
</dbReference>
<dbReference type="InterPro" id="IPR034829">
    <property type="entry name" value="DnaD-like_sf"/>
</dbReference>
<evidence type="ECO:0000313" key="5">
    <source>
        <dbReference type="Proteomes" id="UP000247612"/>
    </source>
</evidence>
<evidence type="ECO:0000313" key="4">
    <source>
        <dbReference type="EMBL" id="PXX75318.1"/>
    </source>
</evidence>
<dbReference type="AlphaFoldDB" id="A0A318KSV9"/>
<reference evidence="4 5" key="1">
    <citation type="submission" date="2018-05" db="EMBL/GenBank/DDBJ databases">
        <title>Genomic Encyclopedia of Type Strains, Phase IV (KMG-IV): sequencing the most valuable type-strain genomes for metagenomic binning, comparative biology and taxonomic classification.</title>
        <authorList>
            <person name="Goeker M."/>
        </authorList>
    </citation>
    <scope>NUCLEOTIDE SEQUENCE [LARGE SCALE GENOMIC DNA]</scope>
    <source>
        <strain evidence="4 5">JC118</strain>
    </source>
</reference>
<dbReference type="STRING" id="1034346.GCA_000313565_03172"/>
<sequence>MAEGYIKLFRKFVTWEWYDDINTSRLFLHLLLTANWKDAEWHGIIIKRGSKLTSRSRLAKETGLTEDQIKTSLNKLISTNEITKESTNKYTIINIVKYGDYQISSNDDTQQNTQQDNQSMPNNYPNECQSNANQIPTNKEIKELKELKEDNNTSLKEINKQINNQEKPTLFELFEDEFKRPLTQIEIKRLFDWQQEHDEQLVVYALREASINKKWNFNYIGQILYEWQRNGMTAEMYEEREDNGNQ</sequence>
<dbReference type="Gene3D" id="1.10.10.630">
    <property type="entry name" value="DnaD domain-like"/>
    <property type="match status" value="1"/>
</dbReference>
<feature type="domain" description="DnaB/C C-terminal" evidence="3">
    <location>
        <begin position="171"/>
        <end position="233"/>
    </location>
</feature>
<evidence type="ECO:0000256" key="1">
    <source>
        <dbReference type="ARBA" id="ARBA00093462"/>
    </source>
</evidence>
<keyword evidence="5" id="KW-1185">Reference proteome</keyword>
<feature type="region of interest" description="Disordered" evidence="2">
    <location>
        <begin position="104"/>
        <end position="123"/>
    </location>
</feature>
<evidence type="ECO:0000259" key="3">
    <source>
        <dbReference type="Pfam" id="PF07261"/>
    </source>
</evidence>
<dbReference type="InterPro" id="IPR053162">
    <property type="entry name" value="DnaD"/>
</dbReference>
<comment type="similarity">
    <text evidence="1">Belongs to the DnaB/DnaD family.</text>
</comment>
<name>A0A318KSV9_9FIRM</name>
<dbReference type="InterPro" id="IPR006343">
    <property type="entry name" value="DnaB/C_C"/>
</dbReference>
<dbReference type="EMBL" id="QJKH01000018">
    <property type="protein sequence ID" value="PXX75318.1"/>
    <property type="molecule type" value="Genomic_DNA"/>
</dbReference>
<protein>
    <submittedName>
        <fullName evidence="4">DnaD/phage-associated family protein</fullName>
    </submittedName>
</protein>
<dbReference type="SUPFAM" id="SSF158499">
    <property type="entry name" value="DnaD domain-like"/>
    <property type="match status" value="1"/>
</dbReference>
<dbReference type="Pfam" id="PF07261">
    <property type="entry name" value="DnaB_2"/>
    <property type="match status" value="1"/>
</dbReference>
<proteinExistence type="inferred from homology"/>